<evidence type="ECO:0000313" key="4">
    <source>
        <dbReference type="EMBL" id="MBD2859312.1"/>
    </source>
</evidence>
<dbReference type="Pfam" id="PF03099">
    <property type="entry name" value="BPL_LplA_LipB"/>
    <property type="match status" value="1"/>
</dbReference>
<dbReference type="InterPro" id="IPR013196">
    <property type="entry name" value="HTH_11"/>
</dbReference>
<dbReference type="PANTHER" id="PTHR12835:SF5">
    <property type="entry name" value="BIOTIN--PROTEIN LIGASE"/>
    <property type="match status" value="1"/>
</dbReference>
<accession>A0A927C3G5</accession>
<dbReference type="SUPFAM" id="SSF50037">
    <property type="entry name" value="C-terminal domain of transcriptional repressors"/>
    <property type="match status" value="1"/>
</dbReference>
<keyword evidence="2" id="KW-0678">Repressor</keyword>
<dbReference type="InterPro" id="IPR004143">
    <property type="entry name" value="BPL_LPL_catalytic"/>
</dbReference>
<evidence type="ECO:0000259" key="3">
    <source>
        <dbReference type="PROSITE" id="PS51733"/>
    </source>
</evidence>
<dbReference type="GO" id="GO:0005737">
    <property type="term" value="C:cytoplasm"/>
    <property type="evidence" value="ECO:0007669"/>
    <property type="project" value="TreeGrafter"/>
</dbReference>
<dbReference type="Gene3D" id="3.30.930.10">
    <property type="entry name" value="Bira Bifunctional Protein, Domain 2"/>
    <property type="match status" value="1"/>
</dbReference>
<feature type="domain" description="BPL/LPL catalytic" evidence="3">
    <location>
        <begin position="69"/>
        <end position="254"/>
    </location>
</feature>
<keyword evidence="2" id="KW-0067">ATP-binding</keyword>
<keyword evidence="1 2" id="KW-0436">Ligase</keyword>
<dbReference type="InterPro" id="IPR036388">
    <property type="entry name" value="WH-like_DNA-bd_sf"/>
</dbReference>
<evidence type="ECO:0000256" key="2">
    <source>
        <dbReference type="HAMAP-Rule" id="MF_00978"/>
    </source>
</evidence>
<feature type="binding site" evidence="2">
    <location>
        <begin position="118"/>
        <end position="120"/>
    </location>
    <ligand>
        <name>biotin</name>
        <dbReference type="ChEBI" id="CHEBI:57586"/>
    </ligand>
</feature>
<organism evidence="4 5">
    <name type="scientific">Spongiibacter pelagi</name>
    <dbReference type="NCBI Taxonomy" id="2760804"/>
    <lineage>
        <taxon>Bacteria</taxon>
        <taxon>Pseudomonadati</taxon>
        <taxon>Pseudomonadota</taxon>
        <taxon>Gammaproteobacteria</taxon>
        <taxon>Cellvibrionales</taxon>
        <taxon>Spongiibacteraceae</taxon>
        <taxon>Spongiibacter</taxon>
    </lineage>
</organism>
<dbReference type="InterPro" id="IPR036390">
    <property type="entry name" value="WH_DNA-bd_sf"/>
</dbReference>
<dbReference type="SUPFAM" id="SSF55681">
    <property type="entry name" value="Class II aaRS and biotin synthetases"/>
    <property type="match status" value="1"/>
</dbReference>
<comment type="caution">
    <text evidence="4">The sequence shown here is derived from an EMBL/GenBank/DDBJ whole genome shotgun (WGS) entry which is preliminary data.</text>
</comment>
<keyword evidence="2" id="KW-0238">DNA-binding</keyword>
<keyword evidence="2" id="KW-0547">Nucleotide-binding</keyword>
<dbReference type="PROSITE" id="PS51733">
    <property type="entry name" value="BPL_LPL_CATALYTIC"/>
    <property type="match status" value="1"/>
</dbReference>
<dbReference type="GO" id="GO:0005524">
    <property type="term" value="F:ATP binding"/>
    <property type="evidence" value="ECO:0007669"/>
    <property type="project" value="UniProtKB-UniRule"/>
</dbReference>
<dbReference type="GO" id="GO:0003677">
    <property type="term" value="F:DNA binding"/>
    <property type="evidence" value="ECO:0007669"/>
    <property type="project" value="UniProtKB-UniRule"/>
</dbReference>
<dbReference type="Gene3D" id="2.30.30.100">
    <property type="match status" value="1"/>
</dbReference>
<dbReference type="NCBIfam" id="TIGR00121">
    <property type="entry name" value="birA_ligase"/>
    <property type="match status" value="1"/>
</dbReference>
<keyword evidence="5" id="KW-1185">Reference proteome</keyword>
<dbReference type="InterPro" id="IPR004408">
    <property type="entry name" value="Biotin_CoA_COase_ligase"/>
</dbReference>
<dbReference type="Proteomes" id="UP000610558">
    <property type="component" value="Unassembled WGS sequence"/>
</dbReference>
<dbReference type="PANTHER" id="PTHR12835">
    <property type="entry name" value="BIOTIN PROTEIN LIGASE"/>
    <property type="match status" value="1"/>
</dbReference>
<evidence type="ECO:0000256" key="1">
    <source>
        <dbReference type="ARBA" id="ARBA00022598"/>
    </source>
</evidence>
<dbReference type="Gene3D" id="1.10.10.10">
    <property type="entry name" value="Winged helix-like DNA-binding domain superfamily/Winged helix DNA-binding domain"/>
    <property type="match status" value="1"/>
</dbReference>
<protein>
    <recommendedName>
        <fullName evidence="2">Bifunctional ligase/repressor BirA</fullName>
    </recommendedName>
    <alternativeName>
        <fullName evidence="2">Biotin operon repressor</fullName>
    </alternativeName>
    <alternativeName>
        <fullName evidence="2">Biotin--[acetyl-CoA-carboxylase] ligase</fullName>
        <ecNumber evidence="2">6.3.4.15</ecNumber>
    </alternativeName>
    <alternativeName>
        <fullName evidence="2">Biotin--protein ligase</fullName>
    </alternativeName>
    <alternativeName>
        <fullName evidence="2">Biotin-[acetyl-CoA carboxylase] synthetase</fullName>
    </alternativeName>
</protein>
<keyword evidence="2" id="KW-0804">Transcription</keyword>
<reference evidence="4" key="1">
    <citation type="submission" date="2020-09" db="EMBL/GenBank/DDBJ databases">
        <authorList>
            <person name="Yoon J.-W."/>
        </authorList>
    </citation>
    <scope>NUCLEOTIDE SEQUENCE</scope>
    <source>
        <strain evidence="4">KMU-158</strain>
    </source>
</reference>
<feature type="binding site" evidence="2">
    <location>
        <position position="185"/>
    </location>
    <ligand>
        <name>biotin</name>
        <dbReference type="ChEBI" id="CHEBI:57586"/>
    </ligand>
</feature>
<comment type="similarity">
    <text evidence="2">Belongs to the biotin--protein ligase family.</text>
</comment>
<feature type="binding site" evidence="2">
    <location>
        <position position="114"/>
    </location>
    <ligand>
        <name>biotin</name>
        <dbReference type="ChEBI" id="CHEBI:57586"/>
    </ligand>
</feature>
<dbReference type="GO" id="GO:0004077">
    <property type="term" value="F:biotin--[biotin carboxyl-carrier protein] ligase activity"/>
    <property type="evidence" value="ECO:0007669"/>
    <property type="project" value="UniProtKB-UniRule"/>
</dbReference>
<dbReference type="HAMAP" id="MF_00978">
    <property type="entry name" value="Bifunct_BirA"/>
    <property type="match status" value="1"/>
</dbReference>
<dbReference type="SUPFAM" id="SSF46785">
    <property type="entry name" value="Winged helix' DNA-binding domain"/>
    <property type="match status" value="1"/>
</dbReference>
<keyword evidence="2" id="KW-0805">Transcription regulation</keyword>
<dbReference type="Pfam" id="PF08279">
    <property type="entry name" value="HTH_11"/>
    <property type="match status" value="1"/>
</dbReference>
<proteinExistence type="inferred from homology"/>
<sequence>MSEALIALLADGEFHSGEELGEVLGVSRTAVWKQLQKLSALGLELESVKGRGYRLEGGLELFSPAALRSFLPEGKSGLVDQLNIFLQTDSTNSEAAKQIAKASAHGYCCVAEQQTAGRGRRGRQWLSPFGRNLYLSKVWEFEHGASALEGLSLSVGLAVLRALRGLGVSDLGLKWPNDILLGGKKLAGILLEMQGDPAGVCQVIIGIGVNLDMRFTDTSDIDQPWADLTAFGLSRNQVLAAVLLHLEETMLEFAGQGFAAHRDEWRKFDIFAGAEVSVQLGENWLLGVADGVERDGALAVVIDGERRLFHGGEVSLRRRHG</sequence>
<comment type="catalytic activity">
    <reaction evidence="2">
        <text>biotin + L-lysyl-[protein] + ATP = N(6)-biotinyl-L-lysyl-[protein] + AMP + diphosphate + H(+)</text>
        <dbReference type="Rhea" id="RHEA:11756"/>
        <dbReference type="Rhea" id="RHEA-COMP:9752"/>
        <dbReference type="Rhea" id="RHEA-COMP:10505"/>
        <dbReference type="ChEBI" id="CHEBI:15378"/>
        <dbReference type="ChEBI" id="CHEBI:29969"/>
        <dbReference type="ChEBI" id="CHEBI:30616"/>
        <dbReference type="ChEBI" id="CHEBI:33019"/>
        <dbReference type="ChEBI" id="CHEBI:57586"/>
        <dbReference type="ChEBI" id="CHEBI:83144"/>
        <dbReference type="ChEBI" id="CHEBI:456215"/>
        <dbReference type="EC" id="6.3.4.15"/>
    </reaction>
</comment>
<dbReference type="NCBIfam" id="NF008848">
    <property type="entry name" value="PRK11886.1-3"/>
    <property type="match status" value="1"/>
</dbReference>
<gene>
    <name evidence="2 4" type="primary">birA</name>
    <name evidence="4" type="ORF">IB286_09860</name>
</gene>
<dbReference type="InterPro" id="IPR045864">
    <property type="entry name" value="aa-tRNA-synth_II/BPL/LPL"/>
</dbReference>
<dbReference type="RefSeq" id="WP_190765049.1">
    <property type="nucleotide sequence ID" value="NZ_JACXLD010000005.1"/>
</dbReference>
<dbReference type="AlphaFoldDB" id="A0A927C3G5"/>
<feature type="binding site" evidence="2">
    <location>
        <begin position="90"/>
        <end position="92"/>
    </location>
    <ligand>
        <name>biotin</name>
        <dbReference type="ChEBI" id="CHEBI:57586"/>
    </ligand>
</feature>
<evidence type="ECO:0000313" key="5">
    <source>
        <dbReference type="Proteomes" id="UP000610558"/>
    </source>
</evidence>
<comment type="function">
    <text evidence="2">Acts both as a biotin--[acetyl-CoA-carboxylase] ligase and a biotin-operon repressor. In the presence of ATP, BirA activates biotin to form the BirA-biotinyl-5'-adenylate (BirA-bio-5'-AMP or holoBirA) complex. HoloBirA can either transfer the biotinyl moiety to the biotin carboxyl carrier protein (BCCP) subunit of acetyl-CoA carboxylase, or bind to the biotin operator site and inhibit transcription of the operon.</text>
</comment>
<dbReference type="CDD" id="cd16442">
    <property type="entry name" value="BPL"/>
    <property type="match status" value="1"/>
</dbReference>
<dbReference type="GO" id="GO:0006355">
    <property type="term" value="P:regulation of DNA-templated transcription"/>
    <property type="evidence" value="ECO:0007669"/>
    <property type="project" value="UniProtKB-UniRule"/>
</dbReference>
<dbReference type="EC" id="6.3.4.15" evidence="2"/>
<dbReference type="InterPro" id="IPR008988">
    <property type="entry name" value="Transcriptional_repressor_C"/>
</dbReference>
<name>A0A927C3G5_9GAMM</name>
<dbReference type="EMBL" id="JACXLD010000005">
    <property type="protein sequence ID" value="MBD2859312.1"/>
    <property type="molecule type" value="Genomic_DNA"/>
</dbReference>
<dbReference type="InterPro" id="IPR030855">
    <property type="entry name" value="Bifunct_BirA"/>
</dbReference>
<keyword evidence="2" id="KW-0092">Biotin</keyword>
<dbReference type="NCBIfam" id="NF008847">
    <property type="entry name" value="PRK11886.1-2"/>
    <property type="match status" value="1"/>
</dbReference>
<feature type="DNA-binding region" description="H-T-H motif" evidence="2">
    <location>
        <begin position="17"/>
        <end position="36"/>
    </location>
</feature>